<feature type="region of interest" description="Disordered" evidence="1">
    <location>
        <begin position="36"/>
        <end position="86"/>
    </location>
</feature>
<dbReference type="AlphaFoldDB" id="A0A9N9GG94"/>
<dbReference type="EMBL" id="CAJVPQ010002516">
    <property type="protein sequence ID" value="CAG8599884.1"/>
    <property type="molecule type" value="Genomic_DNA"/>
</dbReference>
<organism evidence="2 3">
    <name type="scientific">Funneliformis caledonium</name>
    <dbReference type="NCBI Taxonomy" id="1117310"/>
    <lineage>
        <taxon>Eukaryota</taxon>
        <taxon>Fungi</taxon>
        <taxon>Fungi incertae sedis</taxon>
        <taxon>Mucoromycota</taxon>
        <taxon>Glomeromycotina</taxon>
        <taxon>Glomeromycetes</taxon>
        <taxon>Glomerales</taxon>
        <taxon>Glomeraceae</taxon>
        <taxon>Funneliformis</taxon>
    </lineage>
</organism>
<accession>A0A9N9GG94</accession>
<sequence>MLTFERIDQKLKYARRDYKKIVEEEENKQKRLVGLKEKLDDKNTGTKSRRKVIGGGEEEVKRSGVEKDQESVQVGLKRKNKSQKENLTKVRRMGPFSSTSKLIKNMANEYVNEDLRKNAFINHITEFIGKFIEVKIEDGSSIDRMLLVETACGKNGLRIIYEIKNEIGKRKSDLTI</sequence>
<evidence type="ECO:0000313" key="3">
    <source>
        <dbReference type="Proteomes" id="UP000789570"/>
    </source>
</evidence>
<keyword evidence="3" id="KW-1185">Reference proteome</keyword>
<protein>
    <submittedName>
        <fullName evidence="2">7019_t:CDS:1</fullName>
    </submittedName>
</protein>
<evidence type="ECO:0000256" key="1">
    <source>
        <dbReference type="SAM" id="MobiDB-lite"/>
    </source>
</evidence>
<name>A0A9N9GG94_9GLOM</name>
<gene>
    <name evidence="2" type="ORF">FCALED_LOCUS8536</name>
</gene>
<evidence type="ECO:0000313" key="2">
    <source>
        <dbReference type="EMBL" id="CAG8599884.1"/>
    </source>
</evidence>
<feature type="compositionally biased region" description="Basic and acidic residues" evidence="1">
    <location>
        <begin position="58"/>
        <end position="70"/>
    </location>
</feature>
<proteinExistence type="predicted"/>
<dbReference type="Proteomes" id="UP000789570">
    <property type="component" value="Unassembled WGS sequence"/>
</dbReference>
<comment type="caution">
    <text evidence="2">The sequence shown here is derived from an EMBL/GenBank/DDBJ whole genome shotgun (WGS) entry which is preliminary data.</text>
</comment>
<reference evidence="2" key="1">
    <citation type="submission" date="2021-06" db="EMBL/GenBank/DDBJ databases">
        <authorList>
            <person name="Kallberg Y."/>
            <person name="Tangrot J."/>
            <person name="Rosling A."/>
        </authorList>
    </citation>
    <scope>NUCLEOTIDE SEQUENCE</scope>
    <source>
        <strain evidence="2">UK204</strain>
    </source>
</reference>
<dbReference type="OrthoDB" id="2387575at2759"/>